<gene>
    <name evidence="2" type="ORF">SAMN04488569_10703</name>
</gene>
<dbReference type="EMBL" id="FOSJ01000070">
    <property type="protein sequence ID" value="SFK67240.1"/>
    <property type="molecule type" value="Genomic_DNA"/>
</dbReference>
<protein>
    <submittedName>
        <fullName evidence="2">Uncharacterized protein</fullName>
    </submittedName>
</protein>
<proteinExistence type="predicted"/>
<evidence type="ECO:0000313" key="3">
    <source>
        <dbReference type="Proteomes" id="UP000199589"/>
    </source>
</evidence>
<feature type="region of interest" description="Disordered" evidence="1">
    <location>
        <begin position="469"/>
        <end position="510"/>
    </location>
</feature>
<feature type="compositionally biased region" description="Polar residues" evidence="1">
    <location>
        <begin position="479"/>
        <end position="505"/>
    </location>
</feature>
<accession>A0A1I4BG16</accession>
<dbReference type="AlphaFoldDB" id="A0A1I4BG16"/>
<organism evidence="2 3">
    <name type="scientific">Marinilactibacillus piezotolerans</name>
    <dbReference type="NCBI Taxonomy" id="258723"/>
    <lineage>
        <taxon>Bacteria</taxon>
        <taxon>Bacillati</taxon>
        <taxon>Bacillota</taxon>
        <taxon>Bacilli</taxon>
        <taxon>Lactobacillales</taxon>
        <taxon>Carnobacteriaceae</taxon>
        <taxon>Marinilactibacillus</taxon>
    </lineage>
</organism>
<dbReference type="Proteomes" id="UP000199589">
    <property type="component" value="Unassembled WGS sequence"/>
</dbReference>
<dbReference type="OrthoDB" id="1395829at2"/>
<evidence type="ECO:0000313" key="2">
    <source>
        <dbReference type="EMBL" id="SFK67240.1"/>
    </source>
</evidence>
<dbReference type="RefSeq" id="WP_091898633.1">
    <property type="nucleotide sequence ID" value="NZ_FOSJ01000070.1"/>
</dbReference>
<evidence type="ECO:0000256" key="1">
    <source>
        <dbReference type="SAM" id="MobiDB-lite"/>
    </source>
</evidence>
<sequence>MLNDKFYFPSNNGGEVKGISDSGIETFSGNSIKGLGREIIQNSLDANEGFKEPAIVEFSLFTTKFSSLPGSKSLKDAFTYARKYWDKQNSKKAQNFFDLAILQSDSDINVLRISDFNTSGLTGSKESYNSAWINLTKSSGVSDKAYGSAMGSFGIGKFATFATSSLRTVFYNTVDTEGIKAFQGISRLTSFIDENGETTQGIGYYGEEKTIPKFENLSLDPDFNRLDTQTGTDIFIPGFKNLENKWEEEIISAILDGFLYAIFNGNLIIKVNDILINSETLSVVMEEYKDSFTEGAYYYYEVLTSPDKIYFEKNYRNNGIIKIWILLKESMNNKTAMVRGAGMKIKDAKFSNSLISGAAVMVIEGQGIQDVIVPLENPTHTDWEPKRSENVPYARNYIKGINELIRSKLAELSGLNDLEEIDSNVGEYLPLISDEEKDQSKDESVANEIKTVFKKEVIKKREKLNLNNLDSNLNKETSKQTTFDPDSKNGENFGSGHNKTKNSIKNPDDVKDHTPGEGFGNARFKEHTHLQPISVINIRTLVQKKQEGRYILLFTPESNASDSEIAIFLVGENGGEKVDIISAMTMPPISLTIEGNTIKGLPLISGVQTKVILQIDFDDYMAMEVNVRGIQ</sequence>
<keyword evidence="3" id="KW-1185">Reference proteome</keyword>
<name>A0A1I4BG16_9LACT</name>
<reference evidence="3" key="1">
    <citation type="submission" date="2016-10" db="EMBL/GenBank/DDBJ databases">
        <authorList>
            <person name="Varghese N."/>
            <person name="Submissions S."/>
        </authorList>
    </citation>
    <scope>NUCLEOTIDE SEQUENCE [LARGE SCALE GENOMIC DNA]</scope>
    <source>
        <strain evidence="3">DSM 16108</strain>
    </source>
</reference>